<organism evidence="1">
    <name type="scientific">Zea mays</name>
    <name type="common">Maize</name>
    <dbReference type="NCBI Taxonomy" id="4577"/>
    <lineage>
        <taxon>Eukaryota</taxon>
        <taxon>Viridiplantae</taxon>
        <taxon>Streptophyta</taxon>
        <taxon>Embryophyta</taxon>
        <taxon>Tracheophyta</taxon>
        <taxon>Spermatophyta</taxon>
        <taxon>Magnoliopsida</taxon>
        <taxon>Liliopsida</taxon>
        <taxon>Poales</taxon>
        <taxon>Poaceae</taxon>
        <taxon>PACMAD clade</taxon>
        <taxon>Panicoideae</taxon>
        <taxon>Andropogonodae</taxon>
        <taxon>Andropogoneae</taxon>
        <taxon>Tripsacinae</taxon>
        <taxon>Zea</taxon>
    </lineage>
</organism>
<reference evidence="1" key="1">
    <citation type="journal article" date="2009" name="PLoS Genet.">
        <title>Sequencing, mapping, and analysis of 27,455 maize full-length cDNAs.</title>
        <authorList>
            <person name="Soderlund C."/>
            <person name="Descour A."/>
            <person name="Kudrna D."/>
            <person name="Bomhoff M."/>
            <person name="Boyd L."/>
            <person name="Currie J."/>
            <person name="Angelova A."/>
            <person name="Collura K."/>
            <person name="Wissotski M."/>
            <person name="Ashley E."/>
            <person name="Morrow D."/>
            <person name="Fernandes J."/>
            <person name="Walbot V."/>
            <person name="Yu Y."/>
        </authorList>
    </citation>
    <scope>NUCLEOTIDE SEQUENCE</scope>
    <source>
        <strain evidence="1">B73</strain>
    </source>
</reference>
<proteinExistence type="evidence at transcript level"/>
<dbReference type="AlphaFoldDB" id="C4IZV3"/>
<accession>C4IZV3</accession>
<dbReference type="EMBL" id="BT084100">
    <property type="protein sequence ID" value="ACR34453.1"/>
    <property type="molecule type" value="mRNA"/>
</dbReference>
<name>C4IZV3_MAIZE</name>
<protein>
    <submittedName>
        <fullName evidence="1">Uncharacterized protein</fullName>
    </submittedName>
</protein>
<evidence type="ECO:0000313" key="1">
    <source>
        <dbReference type="EMBL" id="ACR34453.1"/>
    </source>
</evidence>
<sequence>MMRLAMVRTTPLVLRADLSLRHGFKFLRVENLGNLLVPQRGSPR</sequence>